<dbReference type="InterPro" id="IPR017938">
    <property type="entry name" value="Riboflavin_synthase-like_b-brl"/>
</dbReference>
<dbReference type="SUPFAM" id="SSF52343">
    <property type="entry name" value="Ferredoxin reductase-like, C-terminal NADP-linked domain"/>
    <property type="match status" value="1"/>
</dbReference>
<evidence type="ECO:0000256" key="5">
    <source>
        <dbReference type="ARBA" id="ARBA00023797"/>
    </source>
</evidence>
<dbReference type="GO" id="GO:0005829">
    <property type="term" value="C:cytosol"/>
    <property type="evidence" value="ECO:0007669"/>
    <property type="project" value="TreeGrafter"/>
</dbReference>
<keyword evidence="9" id="KW-1185">Reference proteome</keyword>
<dbReference type="AlphaFoldDB" id="A0A086J092"/>
<evidence type="ECO:0000313" key="9">
    <source>
        <dbReference type="Proteomes" id="UP000054524"/>
    </source>
</evidence>
<evidence type="ECO:0000256" key="1">
    <source>
        <dbReference type="ARBA" id="ARBA00001974"/>
    </source>
</evidence>
<evidence type="ECO:0000256" key="3">
    <source>
        <dbReference type="ARBA" id="ARBA00022827"/>
    </source>
</evidence>
<feature type="domain" description="Oxidoreductase FAD/NAD(P)-binding" evidence="6">
    <location>
        <begin position="316"/>
        <end position="426"/>
    </location>
</feature>
<accession>A0A086J092</accession>
<evidence type="ECO:0000256" key="2">
    <source>
        <dbReference type="ARBA" id="ARBA00022630"/>
    </source>
</evidence>
<evidence type="ECO:0000256" key="4">
    <source>
        <dbReference type="ARBA" id="ARBA00023002"/>
    </source>
</evidence>
<organism evidence="8 9">
    <name type="scientific">Nematocida ausubeli (strain ATCC PRA-371 / ERTm2)</name>
    <name type="common">Nematode killer fungus</name>
    <dbReference type="NCBI Taxonomy" id="1913371"/>
    <lineage>
        <taxon>Eukaryota</taxon>
        <taxon>Fungi</taxon>
        <taxon>Fungi incertae sedis</taxon>
        <taxon>Microsporidia</taxon>
        <taxon>Nematocida</taxon>
    </lineage>
</organism>
<feature type="domain" description="Sulfite reductase [NADPH] flavoprotein alpha-component-like FAD-binding" evidence="7">
    <location>
        <begin position="94"/>
        <end position="240"/>
    </location>
</feature>
<dbReference type="EC" id="1.6.2.4" evidence="5"/>
<dbReference type="RefSeq" id="XP_052904115.1">
    <property type="nucleotide sequence ID" value="XM_053049944.1"/>
</dbReference>
<comment type="cofactor">
    <cofactor evidence="1">
        <name>FAD</name>
        <dbReference type="ChEBI" id="CHEBI:57692"/>
    </cofactor>
</comment>
<evidence type="ECO:0000259" key="7">
    <source>
        <dbReference type="Pfam" id="PF00667"/>
    </source>
</evidence>
<comment type="caution">
    <text evidence="8">The sequence shown here is derived from an EMBL/GenBank/DDBJ whole genome shotgun (WGS) entry which is preliminary data.</text>
</comment>
<dbReference type="GeneID" id="77677312"/>
<dbReference type="Gene3D" id="3.40.50.80">
    <property type="entry name" value="Nucleotide-binding domain of ferredoxin-NADP reductase (FNR) module"/>
    <property type="match status" value="1"/>
</dbReference>
<dbReference type="Pfam" id="PF00667">
    <property type="entry name" value="FAD_binding_1"/>
    <property type="match status" value="1"/>
</dbReference>
<dbReference type="InterPro" id="IPR023173">
    <property type="entry name" value="NADPH_Cyt_P450_Rdtase_alpha"/>
</dbReference>
<dbReference type="Gene3D" id="2.40.30.10">
    <property type="entry name" value="Translation factors"/>
    <property type="match status" value="1"/>
</dbReference>
<reference evidence="8 9" key="1">
    <citation type="journal article" date="2014" name="Genome Announc.">
        <title>Genome Sequence of the Microsporidian Species Nematocida sp1 Strain ERTm6 (ATCC PRA-372).</title>
        <authorList>
            <person name="Bakowski M.A."/>
            <person name="Priest M."/>
            <person name="Young S."/>
            <person name="Cuomo C.A."/>
            <person name="Troemel E.R."/>
        </authorList>
    </citation>
    <scope>NUCLEOTIDE SEQUENCE [LARGE SCALE GENOMIC DNA]</scope>
    <source>
        <strain evidence="8 9">ERTm6</strain>
    </source>
</reference>
<keyword evidence="3" id="KW-0274">FAD</keyword>
<evidence type="ECO:0000313" key="8">
    <source>
        <dbReference type="EMBL" id="KFG25560.1"/>
    </source>
</evidence>
<dbReference type="GO" id="GO:0010181">
    <property type="term" value="F:FMN binding"/>
    <property type="evidence" value="ECO:0007669"/>
    <property type="project" value="TreeGrafter"/>
</dbReference>
<dbReference type="Pfam" id="PF00175">
    <property type="entry name" value="NAD_binding_1"/>
    <property type="match status" value="1"/>
</dbReference>
<sequence>MKERKNLMNGYTTRPISLAGYTENRKTISLSQMHEVSFKELEEKAEGVVMYRDMHTDSSAGEGTPRDMQRLEAYKLEIAEVYRGRQDVFKGVLQNTSIKYTPGDSLLMWAPNSETVVQKLMELLSIQKDRVIEFTRVRIRGRAHVFSFAGRISEYFRYFLDVTSLPSKLSLFRLSQYAEKDSDKLAYLSSKEGSADYFAMGKNWNSLLDILVQFSVKIPLESLLEVAKEIKPRAFSLINQESNECEFIAGILRNGESDCREGHFSDYIMRVAQTENTPVSSESAEASGMIYRIRHKENILFQLRSSTKNALLFGIGTGVSPFISFIRNCKKDCVFTLFYGCKTEDENILAKTGIAWEAGLESEYAGAKLFTTESPNVTVHVVYSQTNQSIRMGEFLQRNKEKIAARCREISTSGIYTCGNKQAMQSISQYFTAEHPEISQHNDDWS</sequence>
<dbReference type="EMBL" id="AKIJ01000005">
    <property type="protein sequence ID" value="KFG25560.1"/>
    <property type="molecule type" value="Genomic_DNA"/>
</dbReference>
<dbReference type="GO" id="GO:0050660">
    <property type="term" value="F:flavin adenine dinucleotide binding"/>
    <property type="evidence" value="ECO:0007669"/>
    <property type="project" value="TreeGrafter"/>
</dbReference>
<dbReference type="PANTHER" id="PTHR19384">
    <property type="entry name" value="NITRIC OXIDE SYNTHASE-RELATED"/>
    <property type="match status" value="1"/>
</dbReference>
<dbReference type="PANTHER" id="PTHR19384:SF17">
    <property type="entry name" value="NADPH--CYTOCHROME P450 REDUCTASE"/>
    <property type="match status" value="1"/>
</dbReference>
<keyword evidence="2" id="KW-0285">Flavoprotein</keyword>
<name>A0A086J092_NEMA1</name>
<dbReference type="InterPro" id="IPR039261">
    <property type="entry name" value="FNR_nucleotide-bd"/>
</dbReference>
<evidence type="ECO:0000259" key="6">
    <source>
        <dbReference type="Pfam" id="PF00175"/>
    </source>
</evidence>
<dbReference type="OrthoDB" id="1856718at2759"/>
<proteinExistence type="predicted"/>
<dbReference type="InterPro" id="IPR003097">
    <property type="entry name" value="CysJ-like_FAD-binding"/>
</dbReference>
<dbReference type="GO" id="GO:0003958">
    <property type="term" value="F:NADPH-hemoprotein reductase activity"/>
    <property type="evidence" value="ECO:0007669"/>
    <property type="project" value="UniProtKB-EC"/>
</dbReference>
<dbReference type="Proteomes" id="UP000054524">
    <property type="component" value="Unassembled WGS sequence"/>
</dbReference>
<gene>
    <name evidence="8" type="ORF">NESG_02339</name>
</gene>
<dbReference type="HOGENOM" id="CLU_060137_0_0_1"/>
<dbReference type="Gene3D" id="1.20.990.10">
    <property type="entry name" value="NADPH-cytochrome p450 Reductase, Chain A, domain 3"/>
    <property type="match status" value="1"/>
</dbReference>
<keyword evidence="4" id="KW-0560">Oxidoreductase</keyword>
<dbReference type="InterPro" id="IPR001433">
    <property type="entry name" value="OxRdtase_FAD/NAD-bd"/>
</dbReference>
<protein>
    <recommendedName>
        <fullName evidence="5">NADPH--hemoprotein reductase</fullName>
        <ecNumber evidence="5">1.6.2.4</ecNumber>
    </recommendedName>
</protein>
<dbReference type="SUPFAM" id="SSF63380">
    <property type="entry name" value="Riboflavin synthase domain-like"/>
    <property type="match status" value="1"/>
</dbReference>